<dbReference type="Proteomes" id="UP000050346">
    <property type="component" value="Unassembled WGS sequence"/>
</dbReference>
<sequence length="40" mass="4426">MFLSSLACQRNKIAFSLSGPMPCESLHALVLLRYGCIRAQ</sequence>
<organism evidence="1 2">
    <name type="scientific">Pseudomonas amygdali pv. dendropanacis</name>
    <dbReference type="NCBI Taxonomy" id="235272"/>
    <lineage>
        <taxon>Bacteria</taxon>
        <taxon>Pseudomonadati</taxon>
        <taxon>Pseudomonadota</taxon>
        <taxon>Gammaproteobacteria</taxon>
        <taxon>Pseudomonadales</taxon>
        <taxon>Pseudomonadaceae</taxon>
        <taxon>Pseudomonas</taxon>
        <taxon>Pseudomonas amygdali</taxon>
    </lineage>
</organism>
<dbReference type="PATRIC" id="fig|235272.12.peg.3985"/>
<protein>
    <submittedName>
        <fullName evidence="1">Uncharacterized protein</fullName>
    </submittedName>
</protein>
<name>A0A0P9UGE7_PSEA0</name>
<reference evidence="1 2" key="1">
    <citation type="submission" date="2015-09" db="EMBL/GenBank/DDBJ databases">
        <title>Genome announcement of multiple Pseudomonas syringae strains.</title>
        <authorList>
            <person name="Thakur S."/>
            <person name="Wang P.W."/>
            <person name="Gong Y."/>
            <person name="Weir B.S."/>
            <person name="Guttman D.S."/>
        </authorList>
    </citation>
    <scope>NUCLEOTIDE SEQUENCE [LARGE SCALE GENOMIC DNA]</scope>
    <source>
        <strain evidence="1 2">ICMP9150</strain>
    </source>
</reference>
<dbReference type="EMBL" id="LJQG01000009">
    <property type="protein sequence ID" value="KPX24993.1"/>
    <property type="molecule type" value="Genomic_DNA"/>
</dbReference>
<accession>A0A0P9UGE7</accession>
<dbReference type="AlphaFoldDB" id="A0A0P9UGE7"/>
<evidence type="ECO:0000313" key="2">
    <source>
        <dbReference type="Proteomes" id="UP000050346"/>
    </source>
</evidence>
<proteinExistence type="predicted"/>
<comment type="caution">
    <text evidence="1">The sequence shown here is derived from an EMBL/GenBank/DDBJ whole genome shotgun (WGS) entry which is preliminary data.</text>
</comment>
<gene>
    <name evidence="1" type="ORF">ALO71_102701</name>
</gene>
<evidence type="ECO:0000313" key="1">
    <source>
        <dbReference type="EMBL" id="KPX24993.1"/>
    </source>
</evidence>